<evidence type="ECO:0000259" key="1">
    <source>
        <dbReference type="Pfam" id="PF12680"/>
    </source>
</evidence>
<reference evidence="2 3" key="1">
    <citation type="submission" date="2013-04" db="EMBL/GenBank/DDBJ databases">
        <authorList>
            <person name="Kuznetsov B."/>
            <person name="Ivanovsky R."/>
        </authorList>
    </citation>
    <scope>NUCLEOTIDE SEQUENCE [LARGE SCALE GENOMIC DNA]</scope>
    <source>
        <strain evidence="2 3">MGU-K5</strain>
    </source>
</reference>
<gene>
    <name evidence="2" type="ORF">K678_07136</name>
</gene>
<feature type="domain" description="SnoaL-like" evidence="1">
    <location>
        <begin position="15"/>
        <end position="108"/>
    </location>
</feature>
<dbReference type="InterPro" id="IPR037401">
    <property type="entry name" value="SnoaL-like"/>
</dbReference>
<dbReference type="EMBL" id="AQPH01000019">
    <property type="protein sequence ID" value="EPY02233.1"/>
    <property type="molecule type" value="Genomic_DNA"/>
</dbReference>
<dbReference type="Proteomes" id="UP000015350">
    <property type="component" value="Unassembled WGS sequence"/>
</dbReference>
<evidence type="ECO:0000313" key="2">
    <source>
        <dbReference type="EMBL" id="EPY02233.1"/>
    </source>
</evidence>
<sequence>MAMSPLESWAGFWSGLGPETLDRLNDLASPDLRFVDPFNDVQGRDQVKALLGRMLRDLGAPSFVVLDWAMGGKGGYLRWDFAATIAGQRLSIAGMSEVHFTPAGRVSLHRDHWDAGGQVYARVPLLGLGIRMMRKRLAS</sequence>
<protein>
    <recommendedName>
        <fullName evidence="1">SnoaL-like domain-containing protein</fullName>
    </recommendedName>
</protein>
<accession>S9SDV1</accession>
<dbReference type="AlphaFoldDB" id="S9SDV1"/>
<dbReference type="Pfam" id="PF12680">
    <property type="entry name" value="SnoaL_2"/>
    <property type="match status" value="1"/>
</dbReference>
<name>S9SDV1_MAGFU</name>
<dbReference type="Gene3D" id="3.10.450.50">
    <property type="match status" value="1"/>
</dbReference>
<organism evidence="2 3">
    <name type="scientific">Magnetospirillum fulvum MGU-K5</name>
    <dbReference type="NCBI Taxonomy" id="1316936"/>
    <lineage>
        <taxon>Bacteria</taxon>
        <taxon>Pseudomonadati</taxon>
        <taxon>Pseudomonadota</taxon>
        <taxon>Alphaproteobacteria</taxon>
        <taxon>Rhodospirillales</taxon>
        <taxon>Rhodospirillaceae</taxon>
        <taxon>Magnetospirillum</taxon>
    </lineage>
</organism>
<dbReference type="eggNOG" id="COG3631">
    <property type="taxonomic scope" value="Bacteria"/>
</dbReference>
<dbReference type="STRING" id="1316936.K678_07136"/>
<proteinExistence type="predicted"/>
<evidence type="ECO:0000313" key="3">
    <source>
        <dbReference type="Proteomes" id="UP000015350"/>
    </source>
</evidence>
<comment type="caution">
    <text evidence="2">The sequence shown here is derived from an EMBL/GenBank/DDBJ whole genome shotgun (WGS) entry which is preliminary data.</text>
</comment>
<dbReference type="InterPro" id="IPR032710">
    <property type="entry name" value="NTF2-like_dom_sf"/>
</dbReference>
<dbReference type="SUPFAM" id="SSF54427">
    <property type="entry name" value="NTF2-like"/>
    <property type="match status" value="1"/>
</dbReference>